<gene>
    <name evidence="2" type="ORF">QJS10_CPA10g01824</name>
</gene>
<sequence>MGRVANDPTVLHSSIALLQERFRQLQRVKEMREERELTLRVFAKAAERVNPPPASHCEPPKWFIHPELTRRPLQGYLFLQTSSSSDLNQVESPLLTGLCPGRANTEETEVDTSLHL</sequence>
<feature type="region of interest" description="Disordered" evidence="1">
    <location>
        <begin position="94"/>
        <end position="116"/>
    </location>
</feature>
<organism evidence="2 3">
    <name type="scientific">Acorus calamus</name>
    <name type="common">Sweet flag</name>
    <dbReference type="NCBI Taxonomy" id="4465"/>
    <lineage>
        <taxon>Eukaryota</taxon>
        <taxon>Viridiplantae</taxon>
        <taxon>Streptophyta</taxon>
        <taxon>Embryophyta</taxon>
        <taxon>Tracheophyta</taxon>
        <taxon>Spermatophyta</taxon>
        <taxon>Magnoliopsida</taxon>
        <taxon>Liliopsida</taxon>
        <taxon>Acoraceae</taxon>
        <taxon>Acorus</taxon>
    </lineage>
</organism>
<dbReference type="PANTHER" id="PTHR34570">
    <property type="entry name" value="OS03G0593100 PROTEIN"/>
    <property type="match status" value="1"/>
</dbReference>
<dbReference type="EMBL" id="JAUJYO010000010">
    <property type="protein sequence ID" value="KAK1306582.1"/>
    <property type="molecule type" value="Genomic_DNA"/>
</dbReference>
<comment type="caution">
    <text evidence="2">The sequence shown here is derived from an EMBL/GenBank/DDBJ whole genome shotgun (WGS) entry which is preliminary data.</text>
</comment>
<accession>A0AAV9DYY3</accession>
<dbReference type="PANTHER" id="PTHR34570:SF12">
    <property type="entry name" value="EXPRESSED PROTEIN"/>
    <property type="match status" value="1"/>
</dbReference>
<dbReference type="Proteomes" id="UP001180020">
    <property type="component" value="Unassembled WGS sequence"/>
</dbReference>
<proteinExistence type="predicted"/>
<keyword evidence="3" id="KW-1185">Reference proteome</keyword>
<protein>
    <submittedName>
        <fullName evidence="2">Uncharacterized protein</fullName>
    </submittedName>
</protein>
<evidence type="ECO:0000256" key="1">
    <source>
        <dbReference type="SAM" id="MobiDB-lite"/>
    </source>
</evidence>
<evidence type="ECO:0000313" key="3">
    <source>
        <dbReference type="Proteomes" id="UP001180020"/>
    </source>
</evidence>
<name>A0AAV9DYY3_ACOCL</name>
<evidence type="ECO:0000313" key="2">
    <source>
        <dbReference type="EMBL" id="KAK1306582.1"/>
    </source>
</evidence>
<reference evidence="2" key="2">
    <citation type="submission" date="2023-06" db="EMBL/GenBank/DDBJ databases">
        <authorList>
            <person name="Ma L."/>
            <person name="Liu K.-W."/>
            <person name="Li Z."/>
            <person name="Hsiao Y.-Y."/>
            <person name="Qi Y."/>
            <person name="Fu T."/>
            <person name="Tang G."/>
            <person name="Zhang D."/>
            <person name="Sun W.-H."/>
            <person name="Liu D.-K."/>
            <person name="Li Y."/>
            <person name="Chen G.-Z."/>
            <person name="Liu X.-D."/>
            <person name="Liao X.-Y."/>
            <person name="Jiang Y.-T."/>
            <person name="Yu X."/>
            <person name="Hao Y."/>
            <person name="Huang J."/>
            <person name="Zhao X.-W."/>
            <person name="Ke S."/>
            <person name="Chen Y.-Y."/>
            <person name="Wu W.-L."/>
            <person name="Hsu J.-L."/>
            <person name="Lin Y.-F."/>
            <person name="Huang M.-D."/>
            <person name="Li C.-Y."/>
            <person name="Huang L."/>
            <person name="Wang Z.-W."/>
            <person name="Zhao X."/>
            <person name="Zhong W.-Y."/>
            <person name="Peng D.-H."/>
            <person name="Ahmad S."/>
            <person name="Lan S."/>
            <person name="Zhang J.-S."/>
            <person name="Tsai W.-C."/>
            <person name="Van De Peer Y."/>
            <person name="Liu Z.-J."/>
        </authorList>
    </citation>
    <scope>NUCLEOTIDE SEQUENCE</scope>
    <source>
        <strain evidence="2">CP</strain>
        <tissue evidence="2">Leaves</tissue>
    </source>
</reference>
<reference evidence="2" key="1">
    <citation type="journal article" date="2023" name="Nat. Commun.">
        <title>Diploid and tetraploid genomes of Acorus and the evolution of monocots.</title>
        <authorList>
            <person name="Ma L."/>
            <person name="Liu K.W."/>
            <person name="Li Z."/>
            <person name="Hsiao Y.Y."/>
            <person name="Qi Y."/>
            <person name="Fu T."/>
            <person name="Tang G.D."/>
            <person name="Zhang D."/>
            <person name="Sun W.H."/>
            <person name="Liu D.K."/>
            <person name="Li Y."/>
            <person name="Chen G.Z."/>
            <person name="Liu X.D."/>
            <person name="Liao X.Y."/>
            <person name="Jiang Y.T."/>
            <person name="Yu X."/>
            <person name="Hao Y."/>
            <person name="Huang J."/>
            <person name="Zhao X.W."/>
            <person name="Ke S."/>
            <person name="Chen Y.Y."/>
            <person name="Wu W.L."/>
            <person name="Hsu J.L."/>
            <person name="Lin Y.F."/>
            <person name="Huang M.D."/>
            <person name="Li C.Y."/>
            <person name="Huang L."/>
            <person name="Wang Z.W."/>
            <person name="Zhao X."/>
            <person name="Zhong W.Y."/>
            <person name="Peng D.H."/>
            <person name="Ahmad S."/>
            <person name="Lan S."/>
            <person name="Zhang J.S."/>
            <person name="Tsai W.C."/>
            <person name="Van de Peer Y."/>
            <person name="Liu Z.J."/>
        </authorList>
    </citation>
    <scope>NUCLEOTIDE SEQUENCE</scope>
    <source>
        <strain evidence="2">CP</strain>
    </source>
</reference>
<dbReference type="AlphaFoldDB" id="A0AAV9DYY3"/>